<sequence length="110" mass="12909">MVDEVLCRLNVKDVLRYRSVCKEWRSRIDGLDFIKMHLNQQRGRRGGGGLYQYRQHKRPLLGSILKLWTPLCESVATHSHYQKKTKNDARSQSHLMLVVMACWLWGGLEI</sequence>
<feature type="domain" description="F-box" evidence="1">
    <location>
        <begin position="3"/>
        <end position="34"/>
    </location>
</feature>
<dbReference type="Pfam" id="PF00646">
    <property type="entry name" value="F-box"/>
    <property type="match status" value="1"/>
</dbReference>
<dbReference type="Gene3D" id="1.20.1280.50">
    <property type="match status" value="1"/>
</dbReference>
<dbReference type="EMBL" id="JXTC01000018">
    <property type="protein sequence ID" value="PON99442.1"/>
    <property type="molecule type" value="Genomic_DNA"/>
</dbReference>
<dbReference type="Proteomes" id="UP000237000">
    <property type="component" value="Unassembled WGS sequence"/>
</dbReference>
<evidence type="ECO:0000313" key="2">
    <source>
        <dbReference type="EMBL" id="PON99442.1"/>
    </source>
</evidence>
<dbReference type="InParanoid" id="A0A2P5FNR2"/>
<dbReference type="AlphaFoldDB" id="A0A2P5FNR2"/>
<comment type="caution">
    <text evidence="2">The sequence shown here is derived from an EMBL/GenBank/DDBJ whole genome shotgun (WGS) entry which is preliminary data.</text>
</comment>
<gene>
    <name evidence="2" type="ORF">TorRG33x02_046090</name>
</gene>
<evidence type="ECO:0000259" key="1">
    <source>
        <dbReference type="Pfam" id="PF00646"/>
    </source>
</evidence>
<accession>A0A2P5FNR2</accession>
<dbReference type="SUPFAM" id="SSF81383">
    <property type="entry name" value="F-box domain"/>
    <property type="match status" value="1"/>
</dbReference>
<name>A0A2P5FNR2_TREOI</name>
<evidence type="ECO:0000313" key="3">
    <source>
        <dbReference type="Proteomes" id="UP000237000"/>
    </source>
</evidence>
<protein>
    <submittedName>
        <fullName evidence="2">F-box domain containing protein</fullName>
    </submittedName>
</protein>
<organism evidence="2 3">
    <name type="scientific">Trema orientale</name>
    <name type="common">Charcoal tree</name>
    <name type="synonym">Celtis orientalis</name>
    <dbReference type="NCBI Taxonomy" id="63057"/>
    <lineage>
        <taxon>Eukaryota</taxon>
        <taxon>Viridiplantae</taxon>
        <taxon>Streptophyta</taxon>
        <taxon>Embryophyta</taxon>
        <taxon>Tracheophyta</taxon>
        <taxon>Spermatophyta</taxon>
        <taxon>Magnoliopsida</taxon>
        <taxon>eudicotyledons</taxon>
        <taxon>Gunneridae</taxon>
        <taxon>Pentapetalae</taxon>
        <taxon>rosids</taxon>
        <taxon>fabids</taxon>
        <taxon>Rosales</taxon>
        <taxon>Cannabaceae</taxon>
        <taxon>Trema</taxon>
    </lineage>
</organism>
<dbReference type="InterPro" id="IPR036047">
    <property type="entry name" value="F-box-like_dom_sf"/>
</dbReference>
<dbReference type="OrthoDB" id="1194033at2759"/>
<proteinExistence type="predicted"/>
<reference evidence="3" key="1">
    <citation type="submission" date="2016-06" db="EMBL/GenBank/DDBJ databases">
        <title>Parallel loss of symbiosis genes in relatives of nitrogen-fixing non-legume Parasponia.</title>
        <authorList>
            <person name="Van Velzen R."/>
            <person name="Holmer R."/>
            <person name="Bu F."/>
            <person name="Rutten L."/>
            <person name="Van Zeijl A."/>
            <person name="Liu W."/>
            <person name="Santuari L."/>
            <person name="Cao Q."/>
            <person name="Sharma T."/>
            <person name="Shen D."/>
            <person name="Roswanjaya Y."/>
            <person name="Wardhani T."/>
            <person name="Kalhor M.S."/>
            <person name="Jansen J."/>
            <person name="Van den Hoogen J."/>
            <person name="Gungor B."/>
            <person name="Hartog M."/>
            <person name="Hontelez J."/>
            <person name="Verver J."/>
            <person name="Yang W.-C."/>
            <person name="Schijlen E."/>
            <person name="Repin R."/>
            <person name="Schilthuizen M."/>
            <person name="Schranz E."/>
            <person name="Heidstra R."/>
            <person name="Miyata K."/>
            <person name="Fedorova E."/>
            <person name="Kohlen W."/>
            <person name="Bisseling T."/>
            <person name="Smit S."/>
            <person name="Geurts R."/>
        </authorList>
    </citation>
    <scope>NUCLEOTIDE SEQUENCE [LARGE SCALE GENOMIC DNA]</scope>
    <source>
        <strain evidence="3">cv. RG33-2</strain>
    </source>
</reference>
<dbReference type="InterPro" id="IPR001810">
    <property type="entry name" value="F-box_dom"/>
</dbReference>
<keyword evidence="3" id="KW-1185">Reference proteome</keyword>